<evidence type="ECO:0000256" key="5">
    <source>
        <dbReference type="ARBA" id="ARBA00022692"/>
    </source>
</evidence>
<comment type="similarity">
    <text evidence="2">Belongs to the RETICULATA family.</text>
</comment>
<dbReference type="InterPro" id="IPR021825">
    <property type="entry name" value="RETICULATA-related"/>
</dbReference>
<keyword evidence="6" id="KW-0809">Transit peptide</keyword>
<keyword evidence="5" id="KW-0812">Transmembrane</keyword>
<gene>
    <name evidence="10" type="ORF">A4U43_C03F15300</name>
</gene>
<proteinExistence type="inferred from homology"/>
<evidence type="ECO:0000256" key="8">
    <source>
        <dbReference type="ARBA" id="ARBA00023136"/>
    </source>
</evidence>
<evidence type="ECO:0000256" key="1">
    <source>
        <dbReference type="ARBA" id="ARBA00004508"/>
    </source>
</evidence>
<dbReference type="Proteomes" id="UP000243459">
    <property type="component" value="Chromosome 3"/>
</dbReference>
<organism evidence="10 11">
    <name type="scientific">Asparagus officinalis</name>
    <name type="common">Garden asparagus</name>
    <dbReference type="NCBI Taxonomy" id="4686"/>
    <lineage>
        <taxon>Eukaryota</taxon>
        <taxon>Viridiplantae</taxon>
        <taxon>Streptophyta</taxon>
        <taxon>Embryophyta</taxon>
        <taxon>Tracheophyta</taxon>
        <taxon>Spermatophyta</taxon>
        <taxon>Magnoliopsida</taxon>
        <taxon>Liliopsida</taxon>
        <taxon>Asparagales</taxon>
        <taxon>Asparagaceae</taxon>
        <taxon>Asparagoideae</taxon>
        <taxon>Asparagus</taxon>
    </lineage>
</organism>
<protein>
    <submittedName>
        <fullName evidence="10">Uncharacterized protein</fullName>
    </submittedName>
</protein>
<evidence type="ECO:0000256" key="9">
    <source>
        <dbReference type="SAM" id="MobiDB-lite"/>
    </source>
</evidence>
<dbReference type="Pfam" id="PF11891">
    <property type="entry name" value="RETICULATA-like"/>
    <property type="match status" value="2"/>
</dbReference>
<dbReference type="AlphaFoldDB" id="A0A5P1FA97"/>
<comment type="subcellular location">
    <subcellularLocation>
        <location evidence="1">Plastid</location>
        <location evidence="1">Chloroplast membrane</location>
        <topology evidence="1">Multi-pass membrane protein</topology>
    </subcellularLocation>
</comment>
<keyword evidence="8" id="KW-0472">Membrane</keyword>
<evidence type="ECO:0000256" key="3">
    <source>
        <dbReference type="ARBA" id="ARBA00022528"/>
    </source>
</evidence>
<dbReference type="PANTHER" id="PTHR31620">
    <property type="entry name" value="PROTEIN RETICULATA-RELATED 2, CHLOROPLASTIC-RELATED"/>
    <property type="match status" value="1"/>
</dbReference>
<dbReference type="PANTHER" id="PTHR31620:SF15">
    <property type="entry name" value="PROTEIN RETICULATA-RELATED 2, CHLOROPLASTIC-RELATED"/>
    <property type="match status" value="1"/>
</dbReference>
<accession>A0A5P1FA97</accession>
<evidence type="ECO:0000256" key="6">
    <source>
        <dbReference type="ARBA" id="ARBA00022946"/>
    </source>
</evidence>
<feature type="compositionally biased region" description="Basic and acidic residues" evidence="9">
    <location>
        <begin position="1"/>
        <end position="23"/>
    </location>
</feature>
<evidence type="ECO:0000313" key="11">
    <source>
        <dbReference type="Proteomes" id="UP000243459"/>
    </source>
</evidence>
<sequence length="205" mass="22537">MDSGSERNNRGERAIASADDHKSSNGPLDPIRMFLSGWRARVSADPQFPYKVLVEELVGVSACMLDDMATHPKFGLNELDFVFSTLVFRSIINFTLMYLVSPPPPPPLLLVGIAITNRLIMLRKRMDPEFVSPNKPPPTLLNAITWVAHIGVSSNLRYQTLNGLEFVLGKVLSPTRFKVSVVGLRCLNSVLGGISFVLLARTTGS</sequence>
<evidence type="ECO:0000313" key="10">
    <source>
        <dbReference type="EMBL" id="ONK75288.1"/>
    </source>
</evidence>
<evidence type="ECO:0000256" key="4">
    <source>
        <dbReference type="ARBA" id="ARBA00022640"/>
    </source>
</evidence>
<evidence type="ECO:0000256" key="7">
    <source>
        <dbReference type="ARBA" id="ARBA00022989"/>
    </source>
</evidence>
<dbReference type="OMA" id="ITWVAHI"/>
<keyword evidence="7" id="KW-1133">Transmembrane helix</keyword>
<dbReference type="EMBL" id="CM007383">
    <property type="protein sequence ID" value="ONK75288.1"/>
    <property type="molecule type" value="Genomic_DNA"/>
</dbReference>
<dbReference type="Gramene" id="ONK75288">
    <property type="protein sequence ID" value="ONK75288"/>
    <property type="gene ID" value="A4U43_C03F15300"/>
</dbReference>
<evidence type="ECO:0000256" key="2">
    <source>
        <dbReference type="ARBA" id="ARBA00010793"/>
    </source>
</evidence>
<keyword evidence="3" id="KW-0150">Chloroplast</keyword>
<keyword evidence="4" id="KW-0934">Plastid</keyword>
<dbReference type="GO" id="GO:0031969">
    <property type="term" value="C:chloroplast membrane"/>
    <property type="evidence" value="ECO:0007669"/>
    <property type="project" value="UniProtKB-SubCell"/>
</dbReference>
<feature type="region of interest" description="Disordered" evidence="9">
    <location>
        <begin position="1"/>
        <end position="24"/>
    </location>
</feature>
<name>A0A5P1FA97_ASPOF</name>
<keyword evidence="11" id="KW-1185">Reference proteome</keyword>
<reference evidence="11" key="1">
    <citation type="journal article" date="2017" name="Nat. Commun.">
        <title>The asparagus genome sheds light on the origin and evolution of a young Y chromosome.</title>
        <authorList>
            <person name="Harkess A."/>
            <person name="Zhou J."/>
            <person name="Xu C."/>
            <person name="Bowers J.E."/>
            <person name="Van der Hulst R."/>
            <person name="Ayyampalayam S."/>
            <person name="Mercati F."/>
            <person name="Riccardi P."/>
            <person name="McKain M.R."/>
            <person name="Kakrana A."/>
            <person name="Tang H."/>
            <person name="Ray J."/>
            <person name="Groenendijk J."/>
            <person name="Arikit S."/>
            <person name="Mathioni S.M."/>
            <person name="Nakano M."/>
            <person name="Shan H."/>
            <person name="Telgmann-Rauber A."/>
            <person name="Kanno A."/>
            <person name="Yue Z."/>
            <person name="Chen H."/>
            <person name="Li W."/>
            <person name="Chen Y."/>
            <person name="Xu X."/>
            <person name="Zhang Y."/>
            <person name="Luo S."/>
            <person name="Chen H."/>
            <person name="Gao J."/>
            <person name="Mao Z."/>
            <person name="Pires J.C."/>
            <person name="Luo M."/>
            <person name="Kudrna D."/>
            <person name="Wing R.A."/>
            <person name="Meyers B.C."/>
            <person name="Yi K."/>
            <person name="Kong H."/>
            <person name="Lavrijsen P."/>
            <person name="Sunseri F."/>
            <person name="Falavigna A."/>
            <person name="Ye Y."/>
            <person name="Leebens-Mack J.H."/>
            <person name="Chen G."/>
        </authorList>
    </citation>
    <scope>NUCLEOTIDE SEQUENCE [LARGE SCALE GENOMIC DNA]</scope>
    <source>
        <strain evidence="11">cv. DH0086</strain>
    </source>
</reference>